<proteinExistence type="inferred from homology"/>
<dbReference type="PATRIC" id="fig|1149862.3.peg.3656"/>
<keyword evidence="9" id="KW-1185">Reference proteome</keyword>
<evidence type="ECO:0000256" key="2">
    <source>
        <dbReference type="ARBA" id="ARBA00007441"/>
    </source>
</evidence>
<dbReference type="SUPFAM" id="SSF53383">
    <property type="entry name" value="PLP-dependent transferases"/>
    <property type="match status" value="1"/>
</dbReference>
<dbReference type="GO" id="GO:0008483">
    <property type="term" value="F:transaminase activity"/>
    <property type="evidence" value="ECO:0007669"/>
    <property type="project" value="UniProtKB-KW"/>
</dbReference>
<dbReference type="Pfam" id="PF00155">
    <property type="entry name" value="Aminotran_1_2"/>
    <property type="match status" value="1"/>
</dbReference>
<dbReference type="FunFam" id="3.40.640.10:FF:000053">
    <property type="entry name" value="Aminotransferase, class I"/>
    <property type="match status" value="1"/>
</dbReference>
<gene>
    <name evidence="8" type="ORF">FB4_0671</name>
</gene>
<dbReference type="Proteomes" id="UP000004324">
    <property type="component" value="Unassembled WGS sequence"/>
</dbReference>
<name>I9L8P1_9FIRM</name>
<dbReference type="PANTHER" id="PTHR42790">
    <property type="entry name" value="AMINOTRANSFERASE"/>
    <property type="match status" value="1"/>
</dbReference>
<dbReference type="Gene3D" id="3.40.640.10">
    <property type="entry name" value="Type I PLP-dependent aspartate aminotransferase-like (Major domain)"/>
    <property type="match status" value="1"/>
</dbReference>
<evidence type="ECO:0000256" key="1">
    <source>
        <dbReference type="ARBA" id="ARBA00001933"/>
    </source>
</evidence>
<comment type="cofactor">
    <cofactor evidence="1">
        <name>pyridoxal 5'-phosphate</name>
        <dbReference type="ChEBI" id="CHEBI:597326"/>
    </cofactor>
</comment>
<dbReference type="InterPro" id="IPR015424">
    <property type="entry name" value="PyrdxlP-dep_Trfase"/>
</dbReference>
<evidence type="ECO:0000256" key="5">
    <source>
        <dbReference type="ARBA" id="ARBA00022679"/>
    </source>
</evidence>
<evidence type="ECO:0000313" key="8">
    <source>
        <dbReference type="EMBL" id="EIW16651.1"/>
    </source>
</evidence>
<keyword evidence="6" id="KW-0663">Pyridoxal phosphate</keyword>
<dbReference type="CDD" id="cd00609">
    <property type="entry name" value="AAT_like"/>
    <property type="match status" value="1"/>
</dbReference>
<keyword evidence="5 8" id="KW-0808">Transferase</keyword>
<comment type="similarity">
    <text evidence="2">Belongs to the class-I pyridoxal-phosphate-dependent aminotransferase family.</text>
</comment>
<sequence length="393" mass="45313">MVVSFANRVKLLKTAANQEILKFTQQPEVISFAVGMPAAEMFPIEELKHISNKVLEEAGNQALQYSTSEGFEPLRELVATRMNNKFKTNIRFKNIMITNGGQQALDFCAKLFINDGDTILCESPTYLAAINAFMPYCPNFVEVPTDDYGMIIEKLEEIIQITSNIKFIYIVPDFQNPTGRTWSLERRRQLMAIINKYEIHVIEDNPYGELRFEGDALPSLKSFDTKGLVIFISSFSKTFCPGLRIGWIAAEDIYFEKFVIIKQGADLHTSTINQMLIAKYMEMYDFDANLEKIINVYKRRRDVMINAIKVNFKKDIKFTYPQGGLFIWVELPYHIKAVELLERCLKDNVAFIPGDTFFPNSQVKNTLRLNFSNMSEEKIREGIWRIGKVLNEF</sequence>
<comment type="subunit">
    <text evidence="3">Homodimer.</text>
</comment>
<organism evidence="8 9">
    <name type="scientific">Pelosinus fermentans B4</name>
    <dbReference type="NCBI Taxonomy" id="1149862"/>
    <lineage>
        <taxon>Bacteria</taxon>
        <taxon>Bacillati</taxon>
        <taxon>Bacillota</taxon>
        <taxon>Negativicutes</taxon>
        <taxon>Selenomonadales</taxon>
        <taxon>Sporomusaceae</taxon>
        <taxon>Pelosinus</taxon>
    </lineage>
</organism>
<dbReference type="GO" id="GO:0030170">
    <property type="term" value="F:pyridoxal phosphate binding"/>
    <property type="evidence" value="ECO:0007669"/>
    <property type="project" value="InterPro"/>
</dbReference>
<evidence type="ECO:0000313" key="9">
    <source>
        <dbReference type="Proteomes" id="UP000004324"/>
    </source>
</evidence>
<dbReference type="InterPro" id="IPR015421">
    <property type="entry name" value="PyrdxlP-dep_Trfase_major"/>
</dbReference>
<dbReference type="EMBL" id="AKVJ01000055">
    <property type="protein sequence ID" value="EIW16651.1"/>
    <property type="molecule type" value="Genomic_DNA"/>
</dbReference>
<comment type="caution">
    <text evidence="8">The sequence shown here is derived from an EMBL/GenBank/DDBJ whole genome shotgun (WGS) entry which is preliminary data.</text>
</comment>
<evidence type="ECO:0000256" key="6">
    <source>
        <dbReference type="ARBA" id="ARBA00022898"/>
    </source>
</evidence>
<dbReference type="InterPro" id="IPR015422">
    <property type="entry name" value="PyrdxlP-dep_Trfase_small"/>
</dbReference>
<feature type="domain" description="Aminotransferase class I/classII large" evidence="7">
    <location>
        <begin position="29"/>
        <end position="386"/>
    </location>
</feature>
<dbReference type="PANTHER" id="PTHR42790:SF19">
    <property type="entry name" value="KYNURENINE_ALPHA-AMINOADIPATE AMINOTRANSFERASE, MITOCHONDRIAL"/>
    <property type="match status" value="1"/>
</dbReference>
<evidence type="ECO:0000259" key="7">
    <source>
        <dbReference type="Pfam" id="PF00155"/>
    </source>
</evidence>
<accession>I9L8P1</accession>
<evidence type="ECO:0000256" key="4">
    <source>
        <dbReference type="ARBA" id="ARBA00022576"/>
    </source>
</evidence>
<dbReference type="GO" id="GO:1901605">
    <property type="term" value="P:alpha-amino acid metabolic process"/>
    <property type="evidence" value="ECO:0007669"/>
    <property type="project" value="TreeGrafter"/>
</dbReference>
<dbReference type="AlphaFoldDB" id="I9L8P1"/>
<evidence type="ECO:0000256" key="3">
    <source>
        <dbReference type="ARBA" id="ARBA00011738"/>
    </source>
</evidence>
<dbReference type="InterPro" id="IPR004839">
    <property type="entry name" value="Aminotransferase_I/II_large"/>
</dbReference>
<dbReference type="InterPro" id="IPR050859">
    <property type="entry name" value="Class-I_PLP-dep_aminotransf"/>
</dbReference>
<dbReference type="Gene3D" id="3.90.1150.10">
    <property type="entry name" value="Aspartate Aminotransferase, domain 1"/>
    <property type="match status" value="1"/>
</dbReference>
<reference evidence="8 9" key="1">
    <citation type="journal article" date="2012" name="J. Bacteriol.">
        <title>Draft Genome Sequences for Two Metal-Reducing Pelosinus fermentans Strains Isolated from a Cr(VI)-Contaminated Site and for Type Strain R7.</title>
        <authorList>
            <person name="Brown S.D."/>
            <person name="Podar M."/>
            <person name="Klingeman D.M."/>
            <person name="Johnson C.M."/>
            <person name="Yang Z.K."/>
            <person name="Utturkar S.M."/>
            <person name="Land M.L."/>
            <person name="Mosher J.J."/>
            <person name="Hurt R.A.Jr."/>
            <person name="Phelps T.J."/>
            <person name="Palumbo A.V."/>
            <person name="Arkin A.P."/>
            <person name="Hazen T.C."/>
            <person name="Elias D.A."/>
        </authorList>
    </citation>
    <scope>NUCLEOTIDE SEQUENCE [LARGE SCALE GENOMIC DNA]</scope>
    <source>
        <strain evidence="8 9">B4</strain>
    </source>
</reference>
<dbReference type="OrthoDB" id="9802328at2"/>
<protein>
    <submittedName>
        <fullName evidence="8">Aminotransferase class I and II</fullName>
    </submittedName>
</protein>
<keyword evidence="4 8" id="KW-0032">Aminotransferase</keyword>